<proteinExistence type="predicted"/>
<keyword evidence="3" id="KW-1185">Reference proteome</keyword>
<organism evidence="2 3">
    <name type="scientific">Catellicoccus marimammalium M35/04/3</name>
    <dbReference type="NCBI Taxonomy" id="1234409"/>
    <lineage>
        <taxon>Bacteria</taxon>
        <taxon>Bacillati</taxon>
        <taxon>Bacillota</taxon>
        <taxon>Bacilli</taxon>
        <taxon>Lactobacillales</taxon>
        <taxon>Enterococcaceae</taxon>
        <taxon>Catellicoccus</taxon>
    </lineage>
</organism>
<evidence type="ECO:0000256" key="1">
    <source>
        <dbReference type="ARBA" id="ARBA00023025"/>
    </source>
</evidence>
<dbReference type="EMBL" id="AMYT01000017">
    <property type="protein sequence ID" value="EKU27300.1"/>
    <property type="molecule type" value="Genomic_DNA"/>
</dbReference>
<dbReference type="Proteomes" id="UP000016057">
    <property type="component" value="Unassembled WGS sequence"/>
</dbReference>
<dbReference type="SUPFAM" id="SSF109797">
    <property type="entry name" value="Bacteriocin immunity protein-like"/>
    <property type="match status" value="1"/>
</dbReference>
<dbReference type="InterPro" id="IPR015046">
    <property type="entry name" value="LciA_Immunity-like"/>
</dbReference>
<evidence type="ECO:0000313" key="3">
    <source>
        <dbReference type="Proteomes" id="UP000016057"/>
    </source>
</evidence>
<reference evidence="2 3" key="1">
    <citation type="journal article" date="2013" name="Genome Announc.">
        <title>Draft Genome Sequence of Catellicoccus marimammalium, a Novel Species Commonly Found in Gull Feces.</title>
        <authorList>
            <person name="Weigand M.R."/>
            <person name="Ryu H."/>
            <person name="Bozcek L."/>
            <person name="Konstantinidis K.T."/>
            <person name="Santo Domingo J.W."/>
        </authorList>
    </citation>
    <scope>NUCLEOTIDE SEQUENCE [LARGE SCALE GENOMIC DNA]</scope>
    <source>
        <strain evidence="2 3">M35/04/3</strain>
    </source>
</reference>
<comment type="caution">
    <text evidence="2">The sequence shown here is derived from an EMBL/GenBank/DDBJ whole genome shotgun (WGS) entry which is preliminary data.</text>
</comment>
<keyword evidence="1" id="KW-0079">Bacteriocin immunity</keyword>
<dbReference type="STRING" id="1234409.C683_0631"/>
<dbReference type="GO" id="GO:0030153">
    <property type="term" value="P:bacteriocin immunity"/>
    <property type="evidence" value="ECO:0007669"/>
    <property type="project" value="UniProtKB-KW"/>
</dbReference>
<dbReference type="InterPro" id="IPR023130">
    <property type="entry name" value="Ta0600-like_sf"/>
</dbReference>
<accession>K8Z8S6</accession>
<name>K8Z8S6_9ENTE</name>
<dbReference type="AlphaFoldDB" id="K8Z8S6"/>
<dbReference type="Pfam" id="PF08951">
    <property type="entry name" value="EntA_Immun"/>
    <property type="match status" value="1"/>
</dbReference>
<gene>
    <name evidence="2" type="ORF">C683_0631</name>
</gene>
<sequence length="99" mass="11537">MKEKESGWMSKKEEQQLLQQIHLAYNDVVKTSPEFAQLLLDAYQSIEKGESYQIICTRIGYTCAKYALNHYSELTENVANCIQLIEKIDRTYRGWATII</sequence>
<protein>
    <submittedName>
        <fullName evidence="2">Uncharacterized protein</fullName>
    </submittedName>
</protein>
<dbReference type="Gene3D" id="1.20.1440.50">
    <property type="entry name" value="Ta0600-like"/>
    <property type="match status" value="1"/>
</dbReference>
<evidence type="ECO:0000313" key="2">
    <source>
        <dbReference type="EMBL" id="EKU27300.1"/>
    </source>
</evidence>